<proteinExistence type="predicted"/>
<dbReference type="Proteomes" id="UP001212602">
    <property type="component" value="Unassembled WGS sequence"/>
</dbReference>
<comment type="caution">
    <text evidence="1">The sequence shown here is derived from an EMBL/GenBank/DDBJ whole genome shotgun (WGS) entry which is preliminary data.</text>
</comment>
<protein>
    <submittedName>
        <fullName evidence="1">Antibiotic biosynthesis monooxygenase</fullName>
    </submittedName>
</protein>
<dbReference type="RefSeq" id="WP_271429217.1">
    <property type="nucleotide sequence ID" value="NZ_JAQIPB010000008.1"/>
</dbReference>
<organism evidence="1 2">
    <name type="scientific">Xenophilus arseniciresistens</name>
    <dbReference type="NCBI Taxonomy" id="1283306"/>
    <lineage>
        <taxon>Bacteria</taxon>
        <taxon>Pseudomonadati</taxon>
        <taxon>Pseudomonadota</taxon>
        <taxon>Betaproteobacteria</taxon>
        <taxon>Burkholderiales</taxon>
        <taxon>Comamonadaceae</taxon>
        <taxon>Xenophilus</taxon>
    </lineage>
</organism>
<keyword evidence="1" id="KW-0560">Oxidoreductase</keyword>
<dbReference type="InterPro" id="IPR011008">
    <property type="entry name" value="Dimeric_a/b-barrel"/>
</dbReference>
<dbReference type="Gene3D" id="3.30.70.100">
    <property type="match status" value="1"/>
</dbReference>
<dbReference type="EMBL" id="JAQIPB010000008">
    <property type="protein sequence ID" value="MDA7417977.1"/>
    <property type="molecule type" value="Genomic_DNA"/>
</dbReference>
<reference evidence="1" key="1">
    <citation type="submission" date="2023-01" db="EMBL/GenBank/DDBJ databases">
        <title>Xenophilus mangrovi sp. nov., isolated from soil of Mangrove nature reserve.</title>
        <authorList>
            <person name="Xu S."/>
            <person name="Liu Z."/>
            <person name="Xu Y."/>
        </authorList>
    </citation>
    <scope>NUCLEOTIDE SEQUENCE</scope>
    <source>
        <strain evidence="1">YW8</strain>
    </source>
</reference>
<dbReference type="GO" id="GO:0004497">
    <property type="term" value="F:monooxygenase activity"/>
    <property type="evidence" value="ECO:0007669"/>
    <property type="project" value="UniProtKB-KW"/>
</dbReference>
<evidence type="ECO:0000313" key="1">
    <source>
        <dbReference type="EMBL" id="MDA7417977.1"/>
    </source>
</evidence>
<keyword evidence="1" id="KW-0503">Monooxygenase</keyword>
<dbReference type="SUPFAM" id="SSF54909">
    <property type="entry name" value="Dimeric alpha+beta barrel"/>
    <property type="match status" value="1"/>
</dbReference>
<sequence>MYSATFVFAHHQLDDEFHALYDEITRVAESLEGFRGVESWENPTTGLVSKVFYWDSMDALHQLMVHPTHLRAKAAHEQWLAGYQVVISKVMRVYGDTRLDRLLPLNPGTHKHGSSHKAG</sequence>
<gene>
    <name evidence="1" type="ORF">PGB34_16560</name>
</gene>
<name>A0AAE3T091_9BURK</name>
<dbReference type="AlphaFoldDB" id="A0AAE3T091"/>
<accession>A0AAE3T091</accession>
<keyword evidence="2" id="KW-1185">Reference proteome</keyword>
<evidence type="ECO:0000313" key="2">
    <source>
        <dbReference type="Proteomes" id="UP001212602"/>
    </source>
</evidence>